<keyword evidence="5" id="KW-1133">Transmembrane helix</keyword>
<dbReference type="SUPFAM" id="SSF50978">
    <property type="entry name" value="WD40 repeat-like"/>
    <property type="match status" value="1"/>
</dbReference>
<dbReference type="PROSITE" id="PS50082">
    <property type="entry name" value="WD_REPEATS_2"/>
    <property type="match status" value="1"/>
</dbReference>
<keyword evidence="5" id="KW-0472">Membrane</keyword>
<dbReference type="EMBL" id="JAERQG010000008">
    <property type="protein sequence ID" value="MBL0767163.1"/>
    <property type="molecule type" value="Genomic_DNA"/>
</dbReference>
<accession>A0A937DIL7</accession>
<dbReference type="Pfam" id="PF20703">
    <property type="entry name" value="nSTAND1"/>
    <property type="match status" value="1"/>
</dbReference>
<dbReference type="Gene3D" id="2.130.10.10">
    <property type="entry name" value="YVTN repeat-like/Quinoprotein amine dehydrogenase"/>
    <property type="match status" value="2"/>
</dbReference>
<feature type="repeat" description="WD" evidence="3">
    <location>
        <begin position="842"/>
        <end position="868"/>
    </location>
</feature>
<keyword evidence="8" id="KW-1185">Reference proteome</keyword>
<keyword evidence="5" id="KW-0812">Transmembrane</keyword>
<dbReference type="RefSeq" id="WP_201924678.1">
    <property type="nucleotide sequence ID" value="NZ_JAERQG010000008.1"/>
</dbReference>
<comment type="caution">
    <text evidence="7">The sequence shown here is derived from an EMBL/GenBank/DDBJ whole genome shotgun (WGS) entry which is preliminary data.</text>
</comment>
<evidence type="ECO:0000259" key="6">
    <source>
        <dbReference type="Pfam" id="PF20703"/>
    </source>
</evidence>
<evidence type="ECO:0000256" key="1">
    <source>
        <dbReference type="ARBA" id="ARBA00022574"/>
    </source>
</evidence>
<dbReference type="InterPro" id="IPR051179">
    <property type="entry name" value="WD_repeat_multifunction"/>
</dbReference>
<dbReference type="SUPFAM" id="SSF52540">
    <property type="entry name" value="P-loop containing nucleoside triphosphate hydrolases"/>
    <property type="match status" value="1"/>
</dbReference>
<dbReference type="PANTHER" id="PTHR19857">
    <property type="entry name" value="MITOCHONDRIAL DIVISION PROTEIN 1-RELATED"/>
    <property type="match status" value="1"/>
</dbReference>
<dbReference type="InterPro" id="IPR049052">
    <property type="entry name" value="nSTAND1"/>
</dbReference>
<dbReference type="SMART" id="SM00320">
    <property type="entry name" value="WD40"/>
    <property type="match status" value="6"/>
</dbReference>
<keyword evidence="1 3" id="KW-0853">WD repeat</keyword>
<evidence type="ECO:0000313" key="7">
    <source>
        <dbReference type="EMBL" id="MBL0767163.1"/>
    </source>
</evidence>
<feature type="domain" description="Novel STAND NTPase 1" evidence="6">
    <location>
        <begin position="15"/>
        <end position="436"/>
    </location>
</feature>
<sequence length="1035" mass="118383">MIETVDNKVDKNFNPFPGLRPFGTDESFLYFGREGQSDEVLSILEENRYVNILGSSGTGKSSLMFSGVIPTLHGGFITKAGIDWEIITAKPGLNPIRNLAEGFRKHLEAKEDDENLDEITSIINQNLFEAILKKSTKGIADLYQFNKHLKGKNLLIYLDQFEEIFRFRKLGTLYHLNESLAYVNLILEAVNQTELPIYIASSMRSDFLGDCEQFPELTNKINDSHYLIPQMTRQQKQLVIKGPVAVGKGSISNRLVQRLLNDMGDRPDQLPVLQHALMRTWDYWIQSDREMKEPLDFIHYEAIGSVNEALSRHADEAYYELNDAQKIICERIFKTITEKRSDSDGIRRPTPLGEIAQIVDEEEFTLIPIIDKFREDGRALLTPRADIELTSESVIDISHEALMRVWYRLRNWVQEESESSQIYLNLAEAAKNYQKGSGSLWRPPDLQLALEWRNKTKPTLKWALQYDNNFESVISFLNRSEKAYKQEIETKEMLQKRRLKRSRVVAYILGTAAMLSVILLIVAYNQSVEAERQRALADERSDEARQNLEVAKENALKAQKQEAEANLSSFRANQERENAEYNFLIAREQTQIADSARKEALRIAEIARQNELAAKEARQEALEQAEETRVAQGQTQGFRMRAVAQALATKSLQIEDDQLRGLLAYLGYQFNEENEGYDSNNDVYNGLFYAVKALDNDYFNAFRSNSTDVRSLKFVANKYLYTTGTSGRINAWEVDNMTSNRSIVIFDKPDVFVKKIFVDEKNQILVALTDGADFYTISVGARVRTIQKYTIPNTFTFDVEFLDNSTDFLISASDSSIYKFSNGQLKQFLKVRSRVYDMELFDEETLVTGNSNGQLQLWNINNSRFVKNINERSNKYIHSLSIGDNMIAAGDNSGLVTLYPIDDNLKLEDPIILRGSDGEIMTDLTFNLAENQIIASSTKGTIRLWNLNDVDEFPMIISEPGSWVNSIALLNPSYIFAGCKDQVFRLYPIKSKILASTLRSMVTRDISEEEWDRYIGNDIEYDPVFKESVFVDNSQ</sequence>
<dbReference type="InterPro" id="IPR036322">
    <property type="entry name" value="WD40_repeat_dom_sf"/>
</dbReference>
<evidence type="ECO:0000256" key="4">
    <source>
        <dbReference type="SAM" id="Coils"/>
    </source>
</evidence>
<proteinExistence type="predicted"/>
<dbReference type="AlphaFoldDB" id="A0A937DIL7"/>
<dbReference type="InterPro" id="IPR027417">
    <property type="entry name" value="P-loop_NTPase"/>
</dbReference>
<evidence type="ECO:0000256" key="5">
    <source>
        <dbReference type="SAM" id="Phobius"/>
    </source>
</evidence>
<feature type="coiled-coil region" evidence="4">
    <location>
        <begin position="527"/>
        <end position="580"/>
    </location>
</feature>
<name>A0A937DIL7_9BACT</name>
<keyword evidence="4" id="KW-0175">Coiled coil</keyword>
<dbReference type="InterPro" id="IPR015943">
    <property type="entry name" value="WD40/YVTN_repeat-like_dom_sf"/>
</dbReference>
<evidence type="ECO:0000313" key="8">
    <source>
        <dbReference type="Proteomes" id="UP000642920"/>
    </source>
</evidence>
<protein>
    <submittedName>
        <fullName evidence="7">High-affnity carbon uptake protein Hat/HatR</fullName>
    </submittedName>
</protein>
<gene>
    <name evidence="7" type="ORF">JKP34_17990</name>
</gene>
<evidence type="ECO:0000256" key="3">
    <source>
        <dbReference type="PROSITE-ProRule" id="PRU00221"/>
    </source>
</evidence>
<organism evidence="7 8">
    <name type="scientific">Marivirga atlantica</name>
    <dbReference type="NCBI Taxonomy" id="1548457"/>
    <lineage>
        <taxon>Bacteria</taxon>
        <taxon>Pseudomonadati</taxon>
        <taxon>Bacteroidota</taxon>
        <taxon>Cytophagia</taxon>
        <taxon>Cytophagales</taxon>
        <taxon>Marivirgaceae</taxon>
        <taxon>Marivirga</taxon>
    </lineage>
</organism>
<dbReference type="PANTHER" id="PTHR19857:SF21">
    <property type="entry name" value="ANAPHASE-PROMOTING COMPLEX SUBUNIT 4 WD40 DOMAIN-CONTAINING PROTEIN"/>
    <property type="match status" value="1"/>
</dbReference>
<evidence type="ECO:0000256" key="2">
    <source>
        <dbReference type="ARBA" id="ARBA00022737"/>
    </source>
</evidence>
<keyword evidence="2" id="KW-0677">Repeat</keyword>
<dbReference type="Gene3D" id="3.40.50.300">
    <property type="entry name" value="P-loop containing nucleotide triphosphate hydrolases"/>
    <property type="match status" value="1"/>
</dbReference>
<dbReference type="Proteomes" id="UP000642920">
    <property type="component" value="Unassembled WGS sequence"/>
</dbReference>
<feature type="transmembrane region" description="Helical" evidence="5">
    <location>
        <begin position="504"/>
        <end position="524"/>
    </location>
</feature>
<reference evidence="7" key="1">
    <citation type="submission" date="2021-01" db="EMBL/GenBank/DDBJ databases">
        <title>Marivirga sp. nov., isolated from intertidal surface sediments.</title>
        <authorList>
            <person name="Zhang M."/>
        </authorList>
    </citation>
    <scope>NUCLEOTIDE SEQUENCE</scope>
    <source>
        <strain evidence="7">SM1354</strain>
    </source>
</reference>
<dbReference type="InterPro" id="IPR001680">
    <property type="entry name" value="WD40_rpt"/>
</dbReference>